<evidence type="ECO:0000313" key="2">
    <source>
        <dbReference type="EMBL" id="KUF08782.1"/>
    </source>
</evidence>
<sequence length="140" mass="15348">MRILLFLLAVLAAGPALSWETPQRGTTLRATLMDAVRPHAEWVLGAPVVFRVDDLRVSGDLAFANLHALRPNGAPIDPASIPRRPGVDNPFDWDGPQIQALLVHSGAGWSVMHHEIGATDVWWADPALCPQWRFVLTDTC</sequence>
<dbReference type="OrthoDB" id="5540942at2"/>
<reference evidence="2 3" key="1">
    <citation type="submission" date="2015-12" db="EMBL/GenBank/DDBJ databases">
        <authorList>
            <person name="Shamseldin A."/>
            <person name="Moawad H."/>
            <person name="Abd El-Rahim W.M."/>
            <person name="Sadowsky M.J."/>
        </authorList>
    </citation>
    <scope>NUCLEOTIDE SEQUENCE [LARGE SCALE GENOMIC DNA]</scope>
    <source>
        <strain evidence="2 3">SJ5A-1</strain>
    </source>
</reference>
<proteinExistence type="predicted"/>
<organism evidence="2 3">
    <name type="scientific">Pseudoponticoccus marisrubri</name>
    <dbReference type="NCBI Taxonomy" id="1685382"/>
    <lineage>
        <taxon>Bacteria</taxon>
        <taxon>Pseudomonadati</taxon>
        <taxon>Pseudomonadota</taxon>
        <taxon>Alphaproteobacteria</taxon>
        <taxon>Rhodobacterales</taxon>
        <taxon>Roseobacteraceae</taxon>
        <taxon>Pseudoponticoccus</taxon>
    </lineage>
</organism>
<keyword evidence="1" id="KW-0732">Signal</keyword>
<evidence type="ECO:0000256" key="1">
    <source>
        <dbReference type="SAM" id="SignalP"/>
    </source>
</evidence>
<dbReference type="EMBL" id="LPXO01000023">
    <property type="protein sequence ID" value="KUF08782.1"/>
    <property type="molecule type" value="Genomic_DNA"/>
</dbReference>
<keyword evidence="3" id="KW-1185">Reference proteome</keyword>
<dbReference type="RefSeq" id="WP_058864185.1">
    <property type="nucleotide sequence ID" value="NZ_LPXO01000023.1"/>
</dbReference>
<dbReference type="STRING" id="1685382.AVJ23_20915"/>
<feature type="chain" id="PRO_5006936203" evidence="1">
    <location>
        <begin position="19"/>
        <end position="140"/>
    </location>
</feature>
<name>A0A0W7WEA9_9RHOB</name>
<evidence type="ECO:0000313" key="3">
    <source>
        <dbReference type="Proteomes" id="UP000054396"/>
    </source>
</evidence>
<dbReference type="Proteomes" id="UP000054396">
    <property type="component" value="Unassembled WGS sequence"/>
</dbReference>
<gene>
    <name evidence="2" type="ORF">AVJ23_20915</name>
</gene>
<feature type="signal peptide" evidence="1">
    <location>
        <begin position="1"/>
        <end position="18"/>
    </location>
</feature>
<protein>
    <submittedName>
        <fullName evidence="2">Uncharacterized protein</fullName>
    </submittedName>
</protein>
<dbReference type="AlphaFoldDB" id="A0A0W7WEA9"/>
<comment type="caution">
    <text evidence="2">The sequence shown here is derived from an EMBL/GenBank/DDBJ whole genome shotgun (WGS) entry which is preliminary data.</text>
</comment>
<accession>A0A0W7WEA9</accession>